<keyword evidence="1 2" id="KW-0472">Membrane</keyword>
<keyword evidence="2" id="KW-0812">Transmembrane</keyword>
<reference evidence="4 5" key="1">
    <citation type="submission" date="2019-05" db="EMBL/GenBank/DDBJ databases">
        <title>Draft Genome of Bradyrhizobium elkanii strain SEMIA 938, Used in Commercial Inoculants for Lupinus spp. in Brazil.</title>
        <authorList>
            <person name="Hungria M."/>
            <person name="Delamuta J.R.M."/>
            <person name="Ribeiro R.A."/>
            <person name="Nogueira M.A."/>
        </authorList>
    </citation>
    <scope>NUCLEOTIDE SEQUENCE [LARGE SCALE GENOMIC DNA]</scope>
    <source>
        <strain evidence="4 5">Semia 938</strain>
    </source>
</reference>
<proteinExistence type="inferred from homology"/>
<dbReference type="InterPro" id="IPR020889">
    <property type="entry name" value="LipoPS_assembly_LptD"/>
</dbReference>
<comment type="caution">
    <text evidence="4">The sequence shown here is derived from an EMBL/GenBank/DDBJ whole genome shotgun (WGS) entry which is preliminary data.</text>
</comment>
<name>A0A4V6CY45_BRAEL</name>
<gene>
    <name evidence="1" type="primary">lptD</name>
    <name evidence="4" type="ORF">FDV58_32550</name>
</gene>
<dbReference type="PANTHER" id="PTHR30189">
    <property type="entry name" value="LPS-ASSEMBLY PROTEIN"/>
    <property type="match status" value="1"/>
</dbReference>
<feature type="transmembrane region" description="Helical" evidence="2">
    <location>
        <begin position="49"/>
        <end position="69"/>
    </location>
</feature>
<evidence type="ECO:0000313" key="4">
    <source>
        <dbReference type="EMBL" id="TKV77265.1"/>
    </source>
</evidence>
<comment type="similarity">
    <text evidence="1">Belongs to the LptD family.</text>
</comment>
<dbReference type="EMBL" id="SZZP01000025">
    <property type="protein sequence ID" value="TKV77265.1"/>
    <property type="molecule type" value="Genomic_DNA"/>
</dbReference>
<dbReference type="GO" id="GO:0015920">
    <property type="term" value="P:lipopolysaccharide transport"/>
    <property type="evidence" value="ECO:0007669"/>
    <property type="project" value="InterPro"/>
</dbReference>
<feature type="domain" description="LptD C-terminal" evidence="3">
    <location>
        <begin position="357"/>
        <end position="779"/>
    </location>
</feature>
<protein>
    <recommendedName>
        <fullName evidence="1">LPS-assembly protein LptD</fullName>
    </recommendedName>
</protein>
<dbReference type="GO" id="GO:0009279">
    <property type="term" value="C:cell outer membrane"/>
    <property type="evidence" value="ECO:0007669"/>
    <property type="project" value="UniProtKB-SubCell"/>
</dbReference>
<evidence type="ECO:0000259" key="3">
    <source>
        <dbReference type="Pfam" id="PF04453"/>
    </source>
</evidence>
<dbReference type="AlphaFoldDB" id="A0A4V6CY45"/>
<comment type="caution">
    <text evidence="1">Lacks conserved residue(s) required for the propagation of feature annotation.</text>
</comment>
<dbReference type="HAMAP" id="MF_01411">
    <property type="entry name" value="LPS_assembly_LptD"/>
    <property type="match status" value="1"/>
</dbReference>
<dbReference type="InterPro" id="IPR050218">
    <property type="entry name" value="LptD"/>
</dbReference>
<dbReference type="Proteomes" id="UP000305095">
    <property type="component" value="Unassembled WGS sequence"/>
</dbReference>
<dbReference type="Pfam" id="PF04453">
    <property type="entry name" value="LptD"/>
    <property type="match status" value="1"/>
</dbReference>
<dbReference type="GO" id="GO:1990351">
    <property type="term" value="C:transporter complex"/>
    <property type="evidence" value="ECO:0007669"/>
    <property type="project" value="TreeGrafter"/>
</dbReference>
<keyword evidence="2" id="KW-1133">Transmembrane helix</keyword>
<keyword evidence="1" id="KW-0732">Signal</keyword>
<comment type="subcellular location">
    <subcellularLocation>
        <location evidence="1">Cell outer membrane</location>
    </subcellularLocation>
</comment>
<comment type="subunit">
    <text evidence="1">Component of the lipopolysaccharide transport and assembly complex.</text>
</comment>
<dbReference type="InterPro" id="IPR007543">
    <property type="entry name" value="LptD_C"/>
</dbReference>
<organism evidence="4 5">
    <name type="scientific">Bradyrhizobium elkanii</name>
    <dbReference type="NCBI Taxonomy" id="29448"/>
    <lineage>
        <taxon>Bacteria</taxon>
        <taxon>Pseudomonadati</taxon>
        <taxon>Pseudomonadota</taxon>
        <taxon>Alphaproteobacteria</taxon>
        <taxon>Hyphomicrobiales</taxon>
        <taxon>Nitrobacteraceae</taxon>
        <taxon>Bradyrhizobium</taxon>
    </lineage>
</organism>
<dbReference type="GO" id="GO:0043165">
    <property type="term" value="P:Gram-negative-bacterium-type cell outer membrane assembly"/>
    <property type="evidence" value="ECO:0007669"/>
    <property type="project" value="UniProtKB-UniRule"/>
</dbReference>
<evidence type="ECO:0000256" key="1">
    <source>
        <dbReference type="HAMAP-Rule" id="MF_01411"/>
    </source>
</evidence>
<dbReference type="Gene3D" id="2.60.450.10">
    <property type="entry name" value="Lipopolysaccharide (LPS) transport protein A like domain"/>
    <property type="match status" value="1"/>
</dbReference>
<sequence length="855" mass="94332">MVACRCGQPHRFLSLAVPGGRVVAIVAARQLRSPAPGRRSALRRQRSRMAAFGVSISALLAAFVVVSALDIVASAPAAAQAFTYNPRPPKPPRPPAKNDGQMLVQATEVDYDYNNQRISAVGNVQMFYNGTSVEADKVIYDQKTKRLHAEGNIRMTDAEGKITYANIVDLSDDYRDGFVDSLRVDTEDQTRMAATRADRSSGNYTVFDNGVYTACAPCKDDPKKPPLWQVKGARIIHNQTEKMLYFENAQLEFFGVPMAYLPYFSTPDPTVKRKSGFLMPGFTTYSAFGVGVEIPYYFALAPDFDATFNPRITSKQGVLFQGEFRQRLSNGAYQIRLYGIDQLDQGAFAGQPGDRQFRGGVETKGQFALNDKWTWGWDGVLLSDYYFMSDYRLAQYKDPFGSFLSLPTEAISQLYLTGVGNRSFFDARAIYYLSYSGNQNQVPVVAPVIDYNNVINSPIFGGEFSYKVNFTNLTRETAVFDPITAQAANPLNPLCTTTSADPMARTPSQCLLRGMPGTYTRLTAEAQWRKSYTDPLGQIWTPFVGVRADAINADISNQPGVSNFLPVGDTQTVRLMPTVGFEYRYPFINVQPWGTTTVEPIAQVIIRPNEPDAGKLPNEDAQSLVFDTSNLFAVDKFSGYDRVEGGSRANVGVQATTQFDRGGSVKAMFGQSYQMFGLNSFAVADVTNTGVDSGLQNPRSDYVASLAYSPNRTYTFSVRSRMDEATWNINRFEAQASANFDRWSVSLMYGDYAAQPELGYLTRREGILASGSIKVAANWVVQGAARWDLEANKINQYAFGAGYVDDCFVLAANYVTSYTYQAGSTPPVLSHAFMFQIGLRTIAQTSTTSSSAGMQ</sequence>
<comment type="function">
    <text evidence="1">Involved in the assembly of lipopolysaccharide (LPS) at the surface of the outer membrane.</text>
</comment>
<accession>A0A4V6CY45</accession>
<keyword evidence="1" id="KW-0998">Cell outer membrane</keyword>
<evidence type="ECO:0000256" key="2">
    <source>
        <dbReference type="SAM" id="Phobius"/>
    </source>
</evidence>
<dbReference type="PANTHER" id="PTHR30189:SF1">
    <property type="entry name" value="LPS-ASSEMBLY PROTEIN LPTD"/>
    <property type="match status" value="1"/>
</dbReference>
<evidence type="ECO:0000313" key="5">
    <source>
        <dbReference type="Proteomes" id="UP000305095"/>
    </source>
</evidence>